<comment type="caution">
    <text evidence="2">The sequence shown here is derived from an EMBL/GenBank/DDBJ whole genome shotgun (WGS) entry which is preliminary data.</text>
</comment>
<gene>
    <name evidence="2" type="ORF">PPERSA_07017</name>
</gene>
<sequence length="358" mass="42365">MSQNYKKRVENFVINMLENPVQINEYRAPKAYKIRDEFPEKFIGDAQIYVKGFKHEKDRIKDAQKKWGDLDYFPNTIVANHTYRPREKQKEIQQDMKFTSKTSLERIQAFLKQHMQTQVENTDFRKEKKKKNGDIQMEENSIFNESEKIPNYIKKRAVVAREIAKNLLPSLHQKTHFQAAETMYNSQPLSIVDKSRYNLKSSPNLFSLDKNKHQNYPSIHKNKESLDILDEIDDDSNNNNKKLDQMEAFNPVETSMRILKDCKILKEKNPKIKTMKVGEGHMIATSDKSVLDVYQKLYPRDLYYNQQNQTSHLNKTNTINFNSQINNTNNNKKQNQNFHSVDSKKKHTRLQFSTTNYK</sequence>
<organism evidence="2 3">
    <name type="scientific">Pseudocohnilembus persalinus</name>
    <name type="common">Ciliate</name>
    <dbReference type="NCBI Taxonomy" id="266149"/>
    <lineage>
        <taxon>Eukaryota</taxon>
        <taxon>Sar</taxon>
        <taxon>Alveolata</taxon>
        <taxon>Ciliophora</taxon>
        <taxon>Intramacronucleata</taxon>
        <taxon>Oligohymenophorea</taxon>
        <taxon>Scuticociliatia</taxon>
        <taxon>Philasterida</taxon>
        <taxon>Pseudocohnilembidae</taxon>
        <taxon>Pseudocohnilembus</taxon>
    </lineage>
</organism>
<dbReference type="InParanoid" id="A0A0V0QML3"/>
<dbReference type="AlphaFoldDB" id="A0A0V0QML3"/>
<feature type="compositionally biased region" description="Low complexity" evidence="1">
    <location>
        <begin position="328"/>
        <end position="338"/>
    </location>
</feature>
<dbReference type="Proteomes" id="UP000054937">
    <property type="component" value="Unassembled WGS sequence"/>
</dbReference>
<dbReference type="EMBL" id="LDAU01000142">
    <property type="protein sequence ID" value="KRX03189.1"/>
    <property type="molecule type" value="Genomic_DNA"/>
</dbReference>
<evidence type="ECO:0000256" key="1">
    <source>
        <dbReference type="SAM" id="MobiDB-lite"/>
    </source>
</evidence>
<proteinExistence type="predicted"/>
<evidence type="ECO:0000313" key="3">
    <source>
        <dbReference type="Proteomes" id="UP000054937"/>
    </source>
</evidence>
<name>A0A0V0QML3_PSEPJ</name>
<dbReference type="OMA" id="NNEMETF"/>
<feature type="region of interest" description="Disordered" evidence="1">
    <location>
        <begin position="328"/>
        <end position="358"/>
    </location>
</feature>
<dbReference type="OrthoDB" id="285940at2759"/>
<keyword evidence="3" id="KW-1185">Reference proteome</keyword>
<reference evidence="2 3" key="1">
    <citation type="journal article" date="2015" name="Sci. Rep.">
        <title>Genome of the facultative scuticociliatosis pathogen Pseudocohnilembus persalinus provides insight into its virulence through horizontal gene transfer.</title>
        <authorList>
            <person name="Xiong J."/>
            <person name="Wang G."/>
            <person name="Cheng J."/>
            <person name="Tian M."/>
            <person name="Pan X."/>
            <person name="Warren A."/>
            <person name="Jiang C."/>
            <person name="Yuan D."/>
            <person name="Miao W."/>
        </authorList>
    </citation>
    <scope>NUCLEOTIDE SEQUENCE [LARGE SCALE GENOMIC DNA]</scope>
    <source>
        <strain evidence="2">36N120E</strain>
    </source>
</reference>
<accession>A0A0V0QML3</accession>
<evidence type="ECO:0000313" key="2">
    <source>
        <dbReference type="EMBL" id="KRX03189.1"/>
    </source>
</evidence>
<protein>
    <submittedName>
        <fullName evidence="2">Uncharacterized protein</fullName>
    </submittedName>
</protein>